<protein>
    <recommendedName>
        <fullName evidence="7">D-amino acid dehydrogenase</fullName>
        <ecNumber evidence="7">1.4.99.-</ecNumber>
    </recommendedName>
</protein>
<dbReference type="PANTHER" id="PTHR13847">
    <property type="entry name" value="SARCOSINE DEHYDROGENASE-RELATED"/>
    <property type="match status" value="1"/>
</dbReference>
<dbReference type="GO" id="GO:0055130">
    <property type="term" value="P:D-alanine catabolic process"/>
    <property type="evidence" value="ECO:0007669"/>
    <property type="project" value="TreeGrafter"/>
</dbReference>
<evidence type="ECO:0000256" key="4">
    <source>
        <dbReference type="ARBA" id="ARBA00022827"/>
    </source>
</evidence>
<comment type="cofactor">
    <cofactor evidence="1 7">
        <name>FAD</name>
        <dbReference type="ChEBI" id="CHEBI:57692"/>
    </cofactor>
</comment>
<dbReference type="HAMAP" id="MF_01202">
    <property type="entry name" value="DadA"/>
    <property type="match status" value="1"/>
</dbReference>
<evidence type="ECO:0000256" key="7">
    <source>
        <dbReference type="HAMAP-Rule" id="MF_01202"/>
    </source>
</evidence>
<evidence type="ECO:0000256" key="5">
    <source>
        <dbReference type="ARBA" id="ARBA00023002"/>
    </source>
</evidence>
<evidence type="ECO:0000256" key="3">
    <source>
        <dbReference type="ARBA" id="ARBA00022630"/>
    </source>
</evidence>
<sequence length="434" mass="46604">MRVLVLGSGVIGVTSAWYLAKAGHEVTVVDREAGAALGTSFANAGQISPGYASPWAAPGVPLKAIKWMFQEHAPLSIRPDGTLFQLQWMWQMLLNCSAGRYAVNKERMVRLAEYSRDCIRALRAETGIAYEGRQQGTLQVFRTDEQLQGAAKDIAVLEQAGVPYQLLSREELAASEPALAAVRHKLAGGLRLPNDETGDCALFTQRLANMAGTLGVRFLYNRSIDGLISQGDAVTGAVVDGEPMAADLVVVALGSWSTQLVKPFLRGMSNLPVYPLKGFSITVPLSDASRGPVSTVLDETYKVALTRFDDRIRVGGMAQIVGYDRSLDPAKRRTLEHVVTDLFPGAGDVSQATFWTGLRPMTPDGTPIVGPTQVRGLWLNTGHGTLGWTMACGSGQLLSDLVSGKSPAIRADDLSVSRYLKPARHHLAPRPAAA</sequence>
<dbReference type="GO" id="GO:0008718">
    <property type="term" value="F:D-amino-acid dehydrogenase activity"/>
    <property type="evidence" value="ECO:0007669"/>
    <property type="project" value="UniProtKB-UniRule"/>
</dbReference>
<feature type="domain" description="FAD dependent oxidoreductase" evidence="8">
    <location>
        <begin position="2"/>
        <end position="401"/>
    </location>
</feature>
<dbReference type="AlphaFoldDB" id="A0A375J540"/>
<evidence type="ECO:0000256" key="6">
    <source>
        <dbReference type="ARBA" id="ARBA00047884"/>
    </source>
</evidence>
<dbReference type="GO" id="GO:0005737">
    <property type="term" value="C:cytoplasm"/>
    <property type="evidence" value="ECO:0007669"/>
    <property type="project" value="TreeGrafter"/>
</dbReference>
<feature type="binding site" evidence="7">
    <location>
        <begin position="3"/>
        <end position="17"/>
    </location>
    <ligand>
        <name>FAD</name>
        <dbReference type="ChEBI" id="CHEBI:57692"/>
    </ligand>
</feature>
<keyword evidence="5 7" id="KW-0560">Oxidoreductase</keyword>
<evidence type="ECO:0000313" key="9">
    <source>
        <dbReference type="EMBL" id="SPR99280.1"/>
    </source>
</evidence>
<evidence type="ECO:0000313" key="10">
    <source>
        <dbReference type="Proteomes" id="UP000256805"/>
    </source>
</evidence>
<dbReference type="SUPFAM" id="SSF51905">
    <property type="entry name" value="FAD/NAD(P)-binding domain"/>
    <property type="match status" value="1"/>
</dbReference>
<comment type="catalytic activity">
    <reaction evidence="6 7">
        <text>a D-alpha-amino acid + A + H2O = a 2-oxocarboxylate + AH2 + NH4(+)</text>
        <dbReference type="Rhea" id="RHEA:18125"/>
        <dbReference type="ChEBI" id="CHEBI:13193"/>
        <dbReference type="ChEBI" id="CHEBI:15377"/>
        <dbReference type="ChEBI" id="CHEBI:17499"/>
        <dbReference type="ChEBI" id="CHEBI:28938"/>
        <dbReference type="ChEBI" id="CHEBI:35179"/>
        <dbReference type="ChEBI" id="CHEBI:59871"/>
    </reaction>
</comment>
<dbReference type="EC" id="1.4.99.-" evidence="7"/>
<dbReference type="EMBL" id="OVTA01000030">
    <property type="protein sequence ID" value="SPR99280.1"/>
    <property type="molecule type" value="Genomic_DNA"/>
</dbReference>
<dbReference type="NCBIfam" id="NF001933">
    <property type="entry name" value="PRK00711.1"/>
    <property type="match status" value="1"/>
</dbReference>
<dbReference type="RefSeq" id="WP_116382178.1">
    <property type="nucleotide sequence ID" value="NZ_LS483233.1"/>
</dbReference>
<keyword evidence="3 7" id="KW-0285">Flavoprotein</keyword>
<dbReference type="PANTHER" id="PTHR13847:SF280">
    <property type="entry name" value="D-AMINO ACID DEHYDROGENASE"/>
    <property type="match status" value="1"/>
</dbReference>
<reference evidence="9 10" key="1">
    <citation type="submission" date="2018-01" db="EMBL/GenBank/DDBJ databases">
        <authorList>
            <person name="Gaut B.S."/>
            <person name="Morton B.R."/>
            <person name="Clegg M.T."/>
            <person name="Duvall M.R."/>
        </authorList>
    </citation>
    <scope>NUCLEOTIDE SEQUENCE [LARGE SCALE GENOMIC DNA]</scope>
    <source>
        <strain evidence="9">Cupriavidus taiwanensis cmp 52</strain>
    </source>
</reference>
<comment type="similarity">
    <text evidence="2 7">Belongs to the DadA oxidoreductase family.</text>
</comment>
<dbReference type="FunFam" id="3.50.50.60:FF:000020">
    <property type="entry name" value="D-amino acid dehydrogenase"/>
    <property type="match status" value="1"/>
</dbReference>
<dbReference type="GO" id="GO:0005886">
    <property type="term" value="C:plasma membrane"/>
    <property type="evidence" value="ECO:0007669"/>
    <property type="project" value="TreeGrafter"/>
</dbReference>
<dbReference type="InterPro" id="IPR036188">
    <property type="entry name" value="FAD/NAD-bd_sf"/>
</dbReference>
<dbReference type="Gene3D" id="3.30.9.10">
    <property type="entry name" value="D-Amino Acid Oxidase, subunit A, domain 2"/>
    <property type="match status" value="1"/>
</dbReference>
<organism evidence="9 10">
    <name type="scientific">Cupriavidus taiwanensis</name>
    <dbReference type="NCBI Taxonomy" id="164546"/>
    <lineage>
        <taxon>Bacteria</taxon>
        <taxon>Pseudomonadati</taxon>
        <taxon>Pseudomonadota</taxon>
        <taxon>Betaproteobacteria</taxon>
        <taxon>Burkholderiales</taxon>
        <taxon>Burkholderiaceae</taxon>
        <taxon>Cupriavidus</taxon>
    </lineage>
</organism>
<dbReference type="InterPro" id="IPR006076">
    <property type="entry name" value="FAD-dep_OxRdtase"/>
</dbReference>
<dbReference type="Pfam" id="PF01266">
    <property type="entry name" value="DAO"/>
    <property type="match status" value="1"/>
</dbReference>
<dbReference type="Gene3D" id="3.50.50.60">
    <property type="entry name" value="FAD/NAD(P)-binding domain"/>
    <property type="match status" value="2"/>
</dbReference>
<name>A0A375J540_9BURK</name>
<keyword evidence="4 7" id="KW-0274">FAD</keyword>
<evidence type="ECO:0000256" key="2">
    <source>
        <dbReference type="ARBA" id="ARBA00009410"/>
    </source>
</evidence>
<dbReference type="InterPro" id="IPR023080">
    <property type="entry name" value="DadA"/>
</dbReference>
<proteinExistence type="inferred from homology"/>
<gene>
    <name evidence="7 9" type="primary">dadA</name>
    <name evidence="9" type="ORF">CBM2634_A80212</name>
</gene>
<dbReference type="SUPFAM" id="SSF54373">
    <property type="entry name" value="FAD-linked reductases, C-terminal domain"/>
    <property type="match status" value="1"/>
</dbReference>
<comment type="function">
    <text evidence="7">Oxidative deamination of D-amino acids.</text>
</comment>
<evidence type="ECO:0000259" key="8">
    <source>
        <dbReference type="Pfam" id="PF01266"/>
    </source>
</evidence>
<evidence type="ECO:0000256" key="1">
    <source>
        <dbReference type="ARBA" id="ARBA00001974"/>
    </source>
</evidence>
<dbReference type="Proteomes" id="UP000256805">
    <property type="component" value="Unassembled WGS sequence"/>
</dbReference>
<accession>A0A375J540</accession>